<dbReference type="Proteomes" id="UP000682951">
    <property type="component" value="Unassembled WGS sequence"/>
</dbReference>
<comment type="caution">
    <text evidence="2">The sequence shown here is derived from an EMBL/GenBank/DDBJ whole genome shotgun (WGS) entry which is preliminary data.</text>
</comment>
<evidence type="ECO:0000313" key="3">
    <source>
        <dbReference type="Proteomes" id="UP000682951"/>
    </source>
</evidence>
<evidence type="ECO:0008006" key="4">
    <source>
        <dbReference type="Google" id="ProtNLM"/>
    </source>
</evidence>
<evidence type="ECO:0000256" key="1">
    <source>
        <dbReference type="SAM" id="SignalP"/>
    </source>
</evidence>
<name>A0ABS5HIV4_9BACT</name>
<feature type="signal peptide" evidence="1">
    <location>
        <begin position="1"/>
        <end position="21"/>
    </location>
</feature>
<dbReference type="PROSITE" id="PS51257">
    <property type="entry name" value="PROKAR_LIPOPROTEIN"/>
    <property type="match status" value="1"/>
</dbReference>
<reference evidence="2 3" key="1">
    <citation type="submission" date="2021-04" db="EMBL/GenBank/DDBJ databases">
        <title>Molecular and phenotypic characterization and identification of bacterial isolates recovered from the Anatolian ground squirrels (Spermophilus xanthoprymnus) and which have the potential to form a new species in the Campylobacter genus.</title>
        <authorList>
            <person name="Aydin F."/>
            <person name="Abay S."/>
            <person name="Kayman T."/>
            <person name="Karakaya E."/>
            <person name="Mustak H.K."/>
            <person name="Mustak I.B."/>
            <person name="Bilgin N."/>
            <person name="Duzler A."/>
            <person name="Sahin O."/>
            <person name="Guran O."/>
            <person name="Saticioglu I.B."/>
        </authorList>
    </citation>
    <scope>NUCLEOTIDE SEQUENCE [LARGE SCALE GENOMIC DNA]</scope>
    <source>
        <strain evidence="3">faydin-G24</strain>
    </source>
</reference>
<dbReference type="EMBL" id="JAGSSW010000006">
    <property type="protein sequence ID" value="MBR8464190.1"/>
    <property type="molecule type" value="Genomic_DNA"/>
</dbReference>
<keyword evidence="3" id="KW-1185">Reference proteome</keyword>
<proteinExistence type="predicted"/>
<protein>
    <recommendedName>
        <fullName evidence="4">Lipoprotein</fullName>
    </recommendedName>
</protein>
<keyword evidence="1" id="KW-0732">Signal</keyword>
<sequence>MKKILASSLVALAFLSGCATSSTNTQTATIAQETYVIHFSGTGNHEKYKAVLSSNDNFETAKFNDSMGYKFDMKRAVAASGIRMVSDKGVEIHFAKGEGVLNFGHGDMSLVYQDK</sequence>
<accession>A0ABS5HIV4</accession>
<organism evidence="2 3">
    <name type="scientific">Campylobacter anatolicus</name>
    <dbReference type="NCBI Taxonomy" id="2829105"/>
    <lineage>
        <taxon>Bacteria</taxon>
        <taxon>Pseudomonadati</taxon>
        <taxon>Campylobacterota</taxon>
        <taxon>Epsilonproteobacteria</taxon>
        <taxon>Campylobacterales</taxon>
        <taxon>Campylobacteraceae</taxon>
        <taxon>Campylobacter</taxon>
    </lineage>
</organism>
<gene>
    <name evidence="2" type="ORF">KDD93_06375</name>
</gene>
<evidence type="ECO:0000313" key="2">
    <source>
        <dbReference type="EMBL" id="MBR8464190.1"/>
    </source>
</evidence>
<dbReference type="RefSeq" id="WP_212142147.1">
    <property type="nucleotide sequence ID" value="NZ_JAGSSW010000006.1"/>
</dbReference>
<feature type="chain" id="PRO_5045798149" description="Lipoprotein" evidence="1">
    <location>
        <begin position="22"/>
        <end position="115"/>
    </location>
</feature>